<dbReference type="PANTHER" id="PTHR15032:SF4">
    <property type="entry name" value="N-ACYL-PHOSPHATIDYLETHANOLAMINE-HYDROLYZING PHOSPHOLIPASE D"/>
    <property type="match status" value="1"/>
</dbReference>
<feature type="region of interest" description="Disordered" evidence="1">
    <location>
        <begin position="29"/>
        <end position="50"/>
    </location>
</feature>
<organism evidence="3 4">
    <name type="scientific">Serratia plymuthica</name>
    <dbReference type="NCBI Taxonomy" id="82996"/>
    <lineage>
        <taxon>Bacteria</taxon>
        <taxon>Pseudomonadati</taxon>
        <taxon>Pseudomonadota</taxon>
        <taxon>Gammaproteobacteria</taxon>
        <taxon>Enterobacterales</taxon>
        <taxon>Yersiniaceae</taxon>
        <taxon>Serratia</taxon>
    </lineage>
</organism>
<dbReference type="CDD" id="cd16283">
    <property type="entry name" value="RomA-like_MBL-fold"/>
    <property type="match status" value="1"/>
</dbReference>
<dbReference type="GO" id="GO:0008270">
    <property type="term" value="F:zinc ion binding"/>
    <property type="evidence" value="ECO:0007669"/>
    <property type="project" value="InterPro"/>
</dbReference>
<dbReference type="InterPro" id="IPR036866">
    <property type="entry name" value="RibonucZ/Hydroxyglut_hydro"/>
</dbReference>
<dbReference type="Pfam" id="PF12706">
    <property type="entry name" value="Lactamase_B_2"/>
    <property type="match status" value="1"/>
</dbReference>
<dbReference type="Proteomes" id="UP000248897">
    <property type="component" value="Chromosome 1"/>
</dbReference>
<dbReference type="GO" id="GO:0005737">
    <property type="term" value="C:cytoplasm"/>
    <property type="evidence" value="ECO:0007669"/>
    <property type="project" value="TreeGrafter"/>
</dbReference>
<feature type="domain" description="Metallo-beta-lactamase" evidence="2">
    <location>
        <begin position="105"/>
        <end position="303"/>
    </location>
</feature>
<accession>A0A2X4XQD4</accession>
<dbReference type="GO" id="GO:0070290">
    <property type="term" value="F:N-acylphosphatidylethanolamine-specific phospholipase D activity"/>
    <property type="evidence" value="ECO:0007669"/>
    <property type="project" value="InterPro"/>
</dbReference>
<dbReference type="Gene3D" id="3.60.15.10">
    <property type="entry name" value="Ribonuclease Z/Hydroxyacylglutathione hydrolase-like"/>
    <property type="match status" value="1"/>
</dbReference>
<gene>
    <name evidence="3" type="ORF">NCTC12961_03499</name>
</gene>
<evidence type="ECO:0000259" key="2">
    <source>
        <dbReference type="Pfam" id="PF12706"/>
    </source>
</evidence>
<reference evidence="3 4" key="1">
    <citation type="submission" date="2018-06" db="EMBL/GenBank/DDBJ databases">
        <authorList>
            <consortium name="Pathogen Informatics"/>
            <person name="Doyle S."/>
        </authorList>
    </citation>
    <scope>NUCLEOTIDE SEQUENCE [LARGE SCALE GENOMIC DNA]</scope>
    <source>
        <strain evidence="3 4">NCTC12961</strain>
    </source>
</reference>
<dbReference type="InterPro" id="IPR024884">
    <property type="entry name" value="NAPE-PLD"/>
</dbReference>
<dbReference type="InterPro" id="IPR001279">
    <property type="entry name" value="Metallo-B-lactamas"/>
</dbReference>
<evidence type="ECO:0000313" key="4">
    <source>
        <dbReference type="Proteomes" id="UP000248897"/>
    </source>
</evidence>
<name>A0A2X4XQD4_SERPL</name>
<dbReference type="AlphaFoldDB" id="A0A2X4XQD4"/>
<sequence length="349" mass="40692">MLSNLPVQGVRSGRESNLKRINRYYDAAKAHHTPEGFRNPEPTQRQEGDLRRWQNERKQQGLPKPPQLGYQQFTQRWWQPADLSGSDDGIWWLGHASMLLRLDSRYILIDPVLSQRASPLSFYGPKRKTPPPLTVQQLPAVDVVLISHNHYDHLDRRTVRQLARRFPNATFIVPLGLKSWFRRYRLKRVEELDWWDSLSLGELRFHCTPARHWSMRTLWDRNRSLWCGWVIHHPSLRFYFSGDSGYSERLADIGVRLGPFDVAALPIGAYAPRWFMQEQHMDPQQSVTLYQQLNSPRVIPIHWGVFELADESLDEPPQQLNLALSSAGIERHQFLPIKIGERIALSSNS</sequence>
<dbReference type="SUPFAM" id="SSF56281">
    <property type="entry name" value="Metallo-hydrolase/oxidoreductase"/>
    <property type="match status" value="1"/>
</dbReference>
<dbReference type="EMBL" id="LS483469">
    <property type="protein sequence ID" value="SQI42145.1"/>
    <property type="molecule type" value="Genomic_DNA"/>
</dbReference>
<protein>
    <submittedName>
        <fullName evidence="3">Metal-dependent hydrolase</fullName>
    </submittedName>
</protein>
<proteinExistence type="predicted"/>
<evidence type="ECO:0000256" key="1">
    <source>
        <dbReference type="SAM" id="MobiDB-lite"/>
    </source>
</evidence>
<keyword evidence="3" id="KW-0378">Hydrolase</keyword>
<dbReference type="STRING" id="82996.ADP72_21970"/>
<evidence type="ECO:0000313" key="3">
    <source>
        <dbReference type="EMBL" id="SQI42145.1"/>
    </source>
</evidence>
<dbReference type="PANTHER" id="PTHR15032">
    <property type="entry name" value="N-ACYL-PHOSPHATIDYLETHANOLAMINE-HYDROLYZING PHOSPHOLIPASE D"/>
    <property type="match status" value="1"/>
</dbReference>
<dbReference type="PIRSF" id="PIRSF038896">
    <property type="entry name" value="NAPE-PLD"/>
    <property type="match status" value="1"/>
</dbReference>